<dbReference type="GO" id="GO:0031177">
    <property type="term" value="F:phosphopantetheine binding"/>
    <property type="evidence" value="ECO:0007669"/>
    <property type="project" value="InterPro"/>
</dbReference>
<dbReference type="Pfam" id="PF13602">
    <property type="entry name" value="ADH_zinc_N_2"/>
    <property type="match status" value="1"/>
</dbReference>
<keyword evidence="4" id="KW-0511">Multifunctional enzyme</keyword>
<dbReference type="Gene3D" id="3.40.50.720">
    <property type="entry name" value="NAD(P)-binding Rossmann-like Domain"/>
    <property type="match status" value="2"/>
</dbReference>
<dbReference type="InterPro" id="IPR014043">
    <property type="entry name" value="Acyl_transferase_dom"/>
</dbReference>
<dbReference type="InterPro" id="IPR036291">
    <property type="entry name" value="NAD(P)-bd_dom_sf"/>
</dbReference>
<dbReference type="InterPro" id="IPR050091">
    <property type="entry name" value="PKS_NRPS_Biosynth_Enz"/>
</dbReference>
<dbReference type="SUPFAM" id="SSF51735">
    <property type="entry name" value="NAD(P)-binding Rossmann-fold domains"/>
    <property type="match status" value="2"/>
</dbReference>
<dbReference type="InterPro" id="IPR016039">
    <property type="entry name" value="Thiolase-like"/>
</dbReference>
<dbReference type="PROSITE" id="PS50075">
    <property type="entry name" value="CARRIER"/>
    <property type="match status" value="1"/>
</dbReference>
<dbReference type="Pfam" id="PF08240">
    <property type="entry name" value="ADH_N"/>
    <property type="match status" value="1"/>
</dbReference>
<dbReference type="PROSITE" id="PS52004">
    <property type="entry name" value="KS3_2"/>
    <property type="match status" value="1"/>
</dbReference>
<evidence type="ECO:0000256" key="2">
    <source>
        <dbReference type="ARBA" id="ARBA00022553"/>
    </source>
</evidence>
<dbReference type="InterPro" id="IPR020806">
    <property type="entry name" value="PKS_PP-bd"/>
</dbReference>
<dbReference type="PANTHER" id="PTHR43775:SF13">
    <property type="entry name" value="POLYKETIDE SYNTHASE 1"/>
    <property type="match status" value="1"/>
</dbReference>
<dbReference type="SMART" id="SM00827">
    <property type="entry name" value="PKS_AT"/>
    <property type="match status" value="1"/>
</dbReference>
<dbReference type="SUPFAM" id="SSF55048">
    <property type="entry name" value="Probable ACP-binding domain of malonyl-CoA ACP transacylase"/>
    <property type="match status" value="1"/>
</dbReference>
<dbReference type="SMART" id="SM00825">
    <property type="entry name" value="PKS_KS"/>
    <property type="match status" value="1"/>
</dbReference>
<dbReference type="Pfam" id="PF16197">
    <property type="entry name" value="KAsynt_C_assoc"/>
    <property type="match status" value="1"/>
</dbReference>
<dbReference type="GO" id="GO:0044550">
    <property type="term" value="P:secondary metabolite biosynthetic process"/>
    <property type="evidence" value="ECO:0007669"/>
    <property type="project" value="TreeGrafter"/>
</dbReference>
<sequence>MAPSATTWVAPQEGTPRDSEVFMEREESTTSNLAVEDSTKFYTDAYTHGYTEGYVSGYTEAPLSTKQIPIAIVGMSCRLPGNVATPDEFWELLSRARTGWSELPKERFDNASFHHPNPGKRGCFNAAGGNFLKEDLGLFDAPFFNLTAQEATSMDPQQRIMLECTFEALDSAGIPKHEVVGKEVGVFIGGSFSEYESQAFADPDTIPMYQATGCAFSMQSNRLSHFFDLRGPSFTIDTACSSSMVALHQACQSIRNGESKIAIAGGCHLNMLPEIWISYSMSRLFSDEGRSFSFDSRGTGYGRGEGCGMVILKPLDQAIKDNDIIRSVIVGSGINQDGKTPGITMPNGDAQESLMRAVYKTAGIDPKETGYIEAHGTGTKVGDPIEATALHAVFGEERNARNPLFLGSVKSNIGHLEAASGIVAVIKTALMLERGFILPNYDFKKPNEKIPFSKWHLKVPISQRPWPRPKRFASVNNFGFGGTNAHVVLEKAPFIKKNDTDSSESTVQSRKLFVLSANDKNALEAVMKNVGIYLEQRPEIFQSDLMNNLAYTLGQRRSMMQWRLAISTASSFELIQTLNSGKITPSRETEAPRIGFIFTGQGAQWNAMGRELYAEYPVFASTLDACDNYLASQDAPFSLVAELHKDAAESRINEAHISQPACTAIQLALTDLLSSWGVLPTAVTGHSSGEIAAAYAAGILPLTSCMAASYYRGLATQRLKKLYPDLKGAMMAVGCTKEEIEPLIAQLTTKEVRVACYNSPSSLTISGDECAIDELQVLMEEKQMFARKLQVDMAYHSHHMGLVAKDYRNSLHSLEAPKSTQVKFHSSLVGHLIDGSKLEPSYWVDNLAQSVRFSEALTTMCEPVDGYKTGVSMLIEIGPHSALAGPVKQILKSCGANAMKIHYASALVRKRDAVETAQELAATLFVKGATLNMGAINLVEQGKQPSLLIDMPRYPWNHQTKYWHENRMILKHKARTAPRNDLIGTLASYSNDLEPTWKNVLRMDDLPWMRHHQIQSLTLFPMSGFVAMALEAAGQRAASRNVRYDAFELRDISVHTPLMVTGDEVEITIQLRPHQEGTLISSHVWDEFRIHSWASNKGWTEHCKGLIAVRGNATNESESASVVQASKALVQTTISDIKQAQTSAIDKVKMYDALTELGVSYGPSFQGITDCQADDNCAVASITSVETSHDMPQGFQTDMIIHPAFLEQLIEMYWPILGAGRTSVDTVYLPSSIGHMTISRDITKYTATPGDSLRAFCSGLKLPSHPKPIQVSMFATASGDSKDALIMVDDLTIAPIIERGMSSEGDAHRELCYKLDWEPILQPLKSAGNGALHGLTNGHANGITNGLSNESHEYTYGTSHNMNSASGHSDGVVNGDCNAVNGVSYLPDSAVAIVHGQSDSQQQLASKLADLFEKLTNARPDVGTLAEIHTKDKICLFLSELEQPLLATLTPAQFSALQKVLTGVQGVLWVVRGAYVDASNPDANMITGLSRSIRSETLLKFATLDLDSQSVLGSEGTVEAILEVFKATFGPKADANCELEFMERKGSFFTPRIIDDAEMNAYVHKHTKGSLLEPTPFGNNDRALQMVLETPGLLETLHFVDQPLDGTLLDDEIEIEVKAIGMNSRDVAAVLGQLESGVVGSECSGVITKIGKAASFAVGDRVAAISTSQGVYSTFTRAKSALAFKISQDMSFEAAASIPVAYCTAHYALIDLARLSEEDRVLIQGASSASGLAAISLAQTVCANIFVTIDNTESKDRLIKLYGLREDQIFNTSGSYGSILRRVKDSDRFDVVLNCLPTDTDTLREMWASLSTFGRFIEIGEQDVPSRIDTSRFEKNRSFMSVDLTSLAAERPKIMARLLSSISELVNNNKVRPLEHVQVFPMSEAEAALKLLQSGNTGGKFVIAPQPTDVVKATPSLKKTQLLRPDATYILIGGTGGLGRSMTRWMVGKGARNIVLVSRSGSATGKVKELIDELSAFGATVLVRQCDVASSESVDNLITNGLVGMPEIRGVVHGAMVLRDVLFEKMVYEEYNTVIESKVRGAWNFHNALKGAPLDFFVAISSAAGAVGNRGQAAYSAANTFLNAFVQHRIGLGLPASSIDLTAVSDAGYLAENLEAAAEVSKNLGSDTICEAEVLALLGAAINGGLARACNSHTITGMRITPSNPFWTNDAKFKHLRLAAEAAAEAISGSQTKTISYNAALKAATSVEEAEDVVCRGLLWKLPSVLMLEAEDMDATRSLANYALDSLVAIEVRNYITREFEANLQVLELLSSGSIESLSKTICVKSKLVSYS</sequence>
<dbReference type="InterPro" id="IPR020807">
    <property type="entry name" value="PKS_DH"/>
</dbReference>
<gene>
    <name evidence="9" type="ORF">BP5796_08809</name>
</gene>
<dbReference type="InterPro" id="IPR049900">
    <property type="entry name" value="PKS_mFAS_DH"/>
</dbReference>
<accession>A0A3D8R8P1</accession>
<dbReference type="Gene3D" id="1.10.1200.10">
    <property type="entry name" value="ACP-like"/>
    <property type="match status" value="1"/>
</dbReference>
<comment type="caution">
    <text evidence="5">Lacks conserved residue(s) required for the propagation of feature annotation.</text>
</comment>
<protein>
    <submittedName>
        <fullName evidence="9">Polyketide synthase BcPKS8</fullName>
    </submittedName>
</protein>
<dbReference type="Pfam" id="PF02801">
    <property type="entry name" value="Ketoacyl-synt_C"/>
    <property type="match status" value="1"/>
</dbReference>
<dbReference type="PROSITE" id="PS52019">
    <property type="entry name" value="PKS_MFAS_DH"/>
    <property type="match status" value="1"/>
</dbReference>
<dbReference type="InterPro" id="IPR001227">
    <property type="entry name" value="Ac_transferase_dom_sf"/>
</dbReference>
<dbReference type="InterPro" id="IPR056501">
    <property type="entry name" value="NAD-bd_HRPKS_sdrA"/>
</dbReference>
<dbReference type="SMART" id="SM00826">
    <property type="entry name" value="PKS_DH"/>
    <property type="match status" value="1"/>
</dbReference>
<dbReference type="InterPro" id="IPR020843">
    <property type="entry name" value="ER"/>
</dbReference>
<dbReference type="Gene3D" id="3.10.129.110">
    <property type="entry name" value="Polyketide synthase dehydratase"/>
    <property type="match status" value="1"/>
</dbReference>
<reference evidence="9 10" key="1">
    <citation type="journal article" date="2018" name="IMA Fungus">
        <title>IMA Genome-F 9: Draft genome sequence of Annulohypoxylon stygium, Aspergillus mulundensis, Berkeleyomyces basicola (syn. Thielaviopsis basicola), Ceratocystis smalleyi, two Cercospora beticola strains, Coleophoma cylindrospora, Fusarium fracticaudum, Phialophora cf. hyalina, and Morchella septimelata.</title>
        <authorList>
            <person name="Wingfield B.D."/>
            <person name="Bills G.F."/>
            <person name="Dong Y."/>
            <person name="Huang W."/>
            <person name="Nel W.J."/>
            <person name="Swalarsk-Parry B.S."/>
            <person name="Vaghefi N."/>
            <person name="Wilken P.M."/>
            <person name="An Z."/>
            <person name="de Beer Z.W."/>
            <person name="De Vos L."/>
            <person name="Chen L."/>
            <person name="Duong T.A."/>
            <person name="Gao Y."/>
            <person name="Hammerbacher A."/>
            <person name="Kikkert J.R."/>
            <person name="Li Y."/>
            <person name="Li H."/>
            <person name="Li K."/>
            <person name="Li Q."/>
            <person name="Liu X."/>
            <person name="Ma X."/>
            <person name="Naidoo K."/>
            <person name="Pethybridge S.J."/>
            <person name="Sun J."/>
            <person name="Steenkamp E.T."/>
            <person name="van der Nest M.A."/>
            <person name="van Wyk S."/>
            <person name="Wingfield M.J."/>
            <person name="Xiong C."/>
            <person name="Yue Q."/>
            <person name="Zhang X."/>
        </authorList>
    </citation>
    <scope>NUCLEOTIDE SEQUENCE [LARGE SCALE GENOMIC DNA]</scope>
    <source>
        <strain evidence="9 10">BP5796</strain>
    </source>
</reference>
<feature type="domain" description="Ketosynthase family 3 (KS3)" evidence="7">
    <location>
        <begin position="67"/>
        <end position="491"/>
    </location>
</feature>
<dbReference type="Gene3D" id="3.40.366.10">
    <property type="entry name" value="Malonyl-Coenzyme A Acyl Carrier Protein, domain 2"/>
    <property type="match status" value="1"/>
</dbReference>
<evidence type="ECO:0000256" key="4">
    <source>
        <dbReference type="ARBA" id="ARBA00023268"/>
    </source>
</evidence>
<keyword evidence="1" id="KW-0596">Phosphopantetheine</keyword>
<dbReference type="Pfam" id="PF23114">
    <property type="entry name" value="NAD-bd_HRPKS_sdrA"/>
    <property type="match status" value="1"/>
</dbReference>
<dbReference type="SUPFAM" id="SSF50129">
    <property type="entry name" value="GroES-like"/>
    <property type="match status" value="1"/>
</dbReference>
<evidence type="ECO:0000256" key="3">
    <source>
        <dbReference type="ARBA" id="ARBA00022679"/>
    </source>
</evidence>
<dbReference type="InterPro" id="IPR011032">
    <property type="entry name" value="GroES-like_sf"/>
</dbReference>
<dbReference type="InterPro" id="IPR016036">
    <property type="entry name" value="Malonyl_transacylase_ACP-bd"/>
</dbReference>
<dbReference type="FunFam" id="3.40.366.10:FF:000002">
    <property type="entry name" value="Probable polyketide synthase 2"/>
    <property type="match status" value="1"/>
</dbReference>
<dbReference type="InterPro" id="IPR049552">
    <property type="entry name" value="PKS_DH_N"/>
</dbReference>
<name>A0A3D8R8P1_9HELO</name>
<dbReference type="Pfam" id="PF00109">
    <property type="entry name" value="ketoacyl-synt"/>
    <property type="match status" value="1"/>
</dbReference>
<dbReference type="InterPro" id="IPR020841">
    <property type="entry name" value="PKS_Beta-ketoAc_synthase_dom"/>
</dbReference>
<dbReference type="Pfam" id="PF23297">
    <property type="entry name" value="ACP_SdgA_C"/>
    <property type="match status" value="1"/>
</dbReference>
<dbReference type="Proteomes" id="UP000256328">
    <property type="component" value="Unassembled WGS sequence"/>
</dbReference>
<dbReference type="PROSITE" id="PS00606">
    <property type="entry name" value="KS3_1"/>
    <property type="match status" value="1"/>
</dbReference>
<dbReference type="InterPro" id="IPR032821">
    <property type="entry name" value="PKS_assoc"/>
</dbReference>
<dbReference type="CDD" id="cd00833">
    <property type="entry name" value="PKS"/>
    <property type="match status" value="1"/>
</dbReference>
<dbReference type="Pfam" id="PF08659">
    <property type="entry name" value="KR"/>
    <property type="match status" value="1"/>
</dbReference>
<dbReference type="Gene3D" id="3.40.47.10">
    <property type="match status" value="1"/>
</dbReference>
<dbReference type="InterPro" id="IPR014031">
    <property type="entry name" value="Ketoacyl_synth_C"/>
</dbReference>
<feature type="region of interest" description="N-terminal hotdog fold" evidence="5">
    <location>
        <begin position="980"/>
        <end position="1114"/>
    </location>
</feature>
<dbReference type="Gene3D" id="3.90.180.10">
    <property type="entry name" value="Medium-chain alcohol dehydrogenases, catalytic domain"/>
    <property type="match status" value="1"/>
</dbReference>
<evidence type="ECO:0000256" key="1">
    <source>
        <dbReference type="ARBA" id="ARBA00022450"/>
    </source>
</evidence>
<dbReference type="Pfam" id="PF14765">
    <property type="entry name" value="PS-DH"/>
    <property type="match status" value="1"/>
</dbReference>
<evidence type="ECO:0000259" key="8">
    <source>
        <dbReference type="PROSITE" id="PS52019"/>
    </source>
</evidence>
<evidence type="ECO:0000313" key="10">
    <source>
        <dbReference type="Proteomes" id="UP000256328"/>
    </source>
</evidence>
<feature type="domain" description="PKS/mFAS DH" evidence="8">
    <location>
        <begin position="980"/>
        <end position="1302"/>
    </location>
</feature>
<dbReference type="EMBL" id="PDLN01000012">
    <property type="protein sequence ID" value="RDW70412.1"/>
    <property type="molecule type" value="Genomic_DNA"/>
</dbReference>
<dbReference type="GO" id="GO:0004315">
    <property type="term" value="F:3-oxoacyl-[acyl-carrier-protein] synthase activity"/>
    <property type="evidence" value="ECO:0007669"/>
    <property type="project" value="InterPro"/>
</dbReference>
<dbReference type="Pfam" id="PF21089">
    <property type="entry name" value="PKS_DH_N"/>
    <property type="match status" value="1"/>
</dbReference>
<keyword evidence="3" id="KW-0808">Transferase</keyword>
<evidence type="ECO:0000256" key="5">
    <source>
        <dbReference type="PROSITE-ProRule" id="PRU01363"/>
    </source>
</evidence>
<dbReference type="InterPro" id="IPR042104">
    <property type="entry name" value="PKS_dehydratase_sf"/>
</dbReference>
<dbReference type="Pfam" id="PF00698">
    <property type="entry name" value="Acyl_transf_1"/>
    <property type="match status" value="1"/>
</dbReference>
<proteinExistence type="predicted"/>
<dbReference type="SMART" id="SM00823">
    <property type="entry name" value="PKS_PP"/>
    <property type="match status" value="1"/>
</dbReference>
<comment type="caution">
    <text evidence="9">The sequence shown here is derived from an EMBL/GenBank/DDBJ whole genome shotgun (WGS) entry which is preliminary data.</text>
</comment>
<dbReference type="InterPro" id="IPR009081">
    <property type="entry name" value="PP-bd_ACP"/>
</dbReference>
<dbReference type="SUPFAM" id="SSF52151">
    <property type="entry name" value="FabD/lysophospholipase-like"/>
    <property type="match status" value="1"/>
</dbReference>
<dbReference type="InterPro" id="IPR057326">
    <property type="entry name" value="KR_dom"/>
</dbReference>
<dbReference type="GO" id="GO:0004312">
    <property type="term" value="F:fatty acid synthase activity"/>
    <property type="evidence" value="ECO:0007669"/>
    <property type="project" value="TreeGrafter"/>
</dbReference>
<dbReference type="CDD" id="cd05195">
    <property type="entry name" value="enoyl_red"/>
    <property type="match status" value="1"/>
</dbReference>
<dbReference type="GO" id="GO:0006633">
    <property type="term" value="P:fatty acid biosynthetic process"/>
    <property type="evidence" value="ECO:0007669"/>
    <property type="project" value="InterPro"/>
</dbReference>
<dbReference type="SMART" id="SM00822">
    <property type="entry name" value="PKS_KR"/>
    <property type="match status" value="1"/>
</dbReference>
<dbReference type="InterPro" id="IPR018201">
    <property type="entry name" value="Ketoacyl_synth_AS"/>
</dbReference>
<evidence type="ECO:0000313" key="9">
    <source>
        <dbReference type="EMBL" id="RDW70412.1"/>
    </source>
</evidence>
<dbReference type="InterPro" id="IPR016035">
    <property type="entry name" value="Acyl_Trfase/lysoPLipase"/>
</dbReference>
<dbReference type="PANTHER" id="PTHR43775">
    <property type="entry name" value="FATTY ACID SYNTHASE"/>
    <property type="match status" value="1"/>
</dbReference>
<feature type="region of interest" description="C-terminal hotdog fold" evidence="5">
    <location>
        <begin position="1142"/>
        <end position="1302"/>
    </location>
</feature>
<dbReference type="InterPro" id="IPR049551">
    <property type="entry name" value="PKS_DH_C"/>
</dbReference>
<dbReference type="InterPro" id="IPR013968">
    <property type="entry name" value="PKS_KR"/>
</dbReference>
<feature type="domain" description="Carrier" evidence="6">
    <location>
        <begin position="2205"/>
        <end position="2286"/>
    </location>
</feature>
<dbReference type="GO" id="GO:0016491">
    <property type="term" value="F:oxidoreductase activity"/>
    <property type="evidence" value="ECO:0007669"/>
    <property type="project" value="InterPro"/>
</dbReference>
<evidence type="ECO:0000259" key="7">
    <source>
        <dbReference type="PROSITE" id="PS52004"/>
    </source>
</evidence>
<dbReference type="SUPFAM" id="SSF47336">
    <property type="entry name" value="ACP-like"/>
    <property type="match status" value="1"/>
</dbReference>
<dbReference type="InterPro" id="IPR013154">
    <property type="entry name" value="ADH-like_N"/>
</dbReference>
<dbReference type="FunFam" id="3.40.47.10:FF:000019">
    <property type="entry name" value="Polyketide synthase type I"/>
    <property type="match status" value="1"/>
</dbReference>
<dbReference type="InterPro" id="IPR036736">
    <property type="entry name" value="ACP-like_sf"/>
</dbReference>
<keyword evidence="10" id="KW-1185">Reference proteome</keyword>
<dbReference type="InterPro" id="IPR014030">
    <property type="entry name" value="Ketoacyl_synth_N"/>
</dbReference>
<evidence type="ECO:0000259" key="6">
    <source>
        <dbReference type="PROSITE" id="PS50075"/>
    </source>
</evidence>
<dbReference type="SMART" id="SM00829">
    <property type="entry name" value="PKS_ER"/>
    <property type="match status" value="1"/>
</dbReference>
<dbReference type="OrthoDB" id="329835at2759"/>
<organism evidence="9 10">
    <name type="scientific">Coleophoma crateriformis</name>
    <dbReference type="NCBI Taxonomy" id="565419"/>
    <lineage>
        <taxon>Eukaryota</taxon>
        <taxon>Fungi</taxon>
        <taxon>Dikarya</taxon>
        <taxon>Ascomycota</taxon>
        <taxon>Pezizomycotina</taxon>
        <taxon>Leotiomycetes</taxon>
        <taxon>Helotiales</taxon>
        <taxon>Dermateaceae</taxon>
        <taxon>Coleophoma</taxon>
    </lineage>
</organism>
<keyword evidence="2" id="KW-0597">Phosphoprotein</keyword>
<dbReference type="SUPFAM" id="SSF53901">
    <property type="entry name" value="Thiolase-like"/>
    <property type="match status" value="1"/>
</dbReference>